<name>A0A7C1B2Z4_UNCW3</name>
<feature type="non-terminal residue" evidence="3">
    <location>
        <position position="1"/>
    </location>
</feature>
<keyword evidence="1" id="KW-0520">NAD</keyword>
<reference evidence="3" key="1">
    <citation type="journal article" date="2020" name="mSystems">
        <title>Genome- and Community-Level Interaction Insights into Carbon Utilization and Element Cycling Functions of Hydrothermarchaeota in Hydrothermal Sediment.</title>
        <authorList>
            <person name="Zhou Z."/>
            <person name="Liu Y."/>
            <person name="Xu W."/>
            <person name="Pan J."/>
            <person name="Luo Z.H."/>
            <person name="Li M."/>
        </authorList>
    </citation>
    <scope>NUCLEOTIDE SEQUENCE [LARGE SCALE GENOMIC DNA]</scope>
    <source>
        <strain evidence="3">HyVt-237</strain>
    </source>
</reference>
<dbReference type="SUPFAM" id="SSF51735">
    <property type="entry name" value="NAD(P)-binding Rossmann-fold domains"/>
    <property type="match status" value="1"/>
</dbReference>
<dbReference type="InterPro" id="IPR036291">
    <property type="entry name" value="NAD(P)-bd_dom_sf"/>
</dbReference>
<evidence type="ECO:0000259" key="2">
    <source>
        <dbReference type="Pfam" id="PF16363"/>
    </source>
</evidence>
<dbReference type="Pfam" id="PF16363">
    <property type="entry name" value="GDP_Man_Dehyd"/>
    <property type="match status" value="1"/>
</dbReference>
<dbReference type="PRINTS" id="PR01713">
    <property type="entry name" value="NUCEPIMERASE"/>
</dbReference>
<proteinExistence type="predicted"/>
<organism evidence="3">
    <name type="scientific">candidate division WOR-3 bacterium</name>
    <dbReference type="NCBI Taxonomy" id="2052148"/>
    <lineage>
        <taxon>Bacteria</taxon>
        <taxon>Bacteria division WOR-3</taxon>
    </lineage>
</organism>
<evidence type="ECO:0000313" key="3">
    <source>
        <dbReference type="EMBL" id="HDM89679.1"/>
    </source>
</evidence>
<sequence>GFIGHKVAELLVKGGDEVIGVDNLNDAYDVRLKEWRLTKLKELSRFRFLRADIVDLEAMKEIFETEKFDAVINLAARAGVRASVENPWVYVNTNTVGTLNLLELSKDHGVKKFVLASTSSIYGLNSPPFRESMVTDTPLSVYAASKKGAEALTFSYHHLYDIDVTVFRYFTVYGPAGRPDMSIFKFIKLIAEGEPIPVFGDGNQERDFTYVDDIARGTIAGLRPLGYEVINLGNNRPVRLNYVIGLIESYLGKKAKIEYFPPHPADVPRTMAEIEKARELLGWAPEVPIEEGVKKAVEWYLDNRDWARNVRVS</sequence>
<comment type="caution">
    <text evidence="3">The sequence shown here is derived from an EMBL/GenBank/DDBJ whole genome shotgun (WGS) entry which is preliminary data.</text>
</comment>
<dbReference type="Gene3D" id="3.90.25.10">
    <property type="entry name" value="UDP-galactose 4-epimerase, domain 1"/>
    <property type="match status" value="1"/>
</dbReference>
<accession>A0A7C1B2Z4</accession>
<dbReference type="Proteomes" id="UP000885931">
    <property type="component" value="Unassembled WGS sequence"/>
</dbReference>
<dbReference type="PANTHER" id="PTHR43574">
    <property type="entry name" value="EPIMERASE-RELATED"/>
    <property type="match status" value="1"/>
</dbReference>
<protein>
    <submittedName>
        <fullName evidence="3">NAD-dependent epimerase/dehydratase family protein</fullName>
    </submittedName>
</protein>
<evidence type="ECO:0000256" key="1">
    <source>
        <dbReference type="ARBA" id="ARBA00023027"/>
    </source>
</evidence>
<gene>
    <name evidence="3" type="ORF">ENG67_00535</name>
</gene>
<dbReference type="EMBL" id="DRBW01000020">
    <property type="protein sequence ID" value="HDM89679.1"/>
    <property type="molecule type" value="Genomic_DNA"/>
</dbReference>
<dbReference type="InterPro" id="IPR016040">
    <property type="entry name" value="NAD(P)-bd_dom"/>
</dbReference>
<dbReference type="Gene3D" id="3.40.50.720">
    <property type="entry name" value="NAD(P)-binding Rossmann-like Domain"/>
    <property type="match status" value="1"/>
</dbReference>
<dbReference type="AlphaFoldDB" id="A0A7C1B2Z4"/>
<feature type="domain" description="NAD(P)-binding" evidence="2">
    <location>
        <begin position="1"/>
        <end position="295"/>
    </location>
</feature>